<proteinExistence type="predicted"/>
<evidence type="ECO:0000313" key="3">
    <source>
        <dbReference type="Proteomes" id="UP000002383"/>
    </source>
</evidence>
<organism evidence="2 3">
    <name type="scientific">Thioalkalivibrio sulfidiphilus (strain HL-EbGR7)</name>
    <dbReference type="NCBI Taxonomy" id="396588"/>
    <lineage>
        <taxon>Bacteria</taxon>
        <taxon>Pseudomonadati</taxon>
        <taxon>Pseudomonadota</taxon>
        <taxon>Gammaproteobacteria</taxon>
        <taxon>Chromatiales</taxon>
        <taxon>Ectothiorhodospiraceae</taxon>
        <taxon>Thioalkalivibrio</taxon>
    </lineage>
</organism>
<sequence>MKNRALRFIDSVPLMFALFFGIGLGLAPFVPEPHLVEKTRMLFEGTLTRPLDIFDLFMHLAPRGAARPQALAPGLAQAARRPGLIPGAP</sequence>
<keyword evidence="1" id="KW-1133">Transmembrane helix</keyword>
<keyword evidence="1" id="KW-0812">Transmembrane</keyword>
<evidence type="ECO:0000313" key="2">
    <source>
        <dbReference type="EMBL" id="ACL73037.1"/>
    </source>
</evidence>
<dbReference type="AlphaFoldDB" id="B8GT22"/>
<name>B8GT22_THISH</name>
<evidence type="ECO:0008006" key="4">
    <source>
        <dbReference type="Google" id="ProtNLM"/>
    </source>
</evidence>
<reference evidence="2 3" key="1">
    <citation type="journal article" date="2011" name="Stand. Genomic Sci.">
        <title>Complete genome sequence of 'Thioalkalivibrio sulfidophilus' HL-EbGr7.</title>
        <authorList>
            <person name="Muyzer G."/>
            <person name="Sorokin D.Y."/>
            <person name="Mavromatis K."/>
            <person name="Lapidus A."/>
            <person name="Clum A."/>
            <person name="Ivanova N."/>
            <person name="Pati A."/>
            <person name="d'Haeseleer P."/>
            <person name="Woyke T."/>
            <person name="Kyrpides N.C."/>
        </authorList>
    </citation>
    <scope>NUCLEOTIDE SEQUENCE [LARGE SCALE GENOMIC DNA]</scope>
    <source>
        <strain evidence="2 3">HL-EbGR7</strain>
    </source>
</reference>
<dbReference type="RefSeq" id="WP_012638516.1">
    <property type="nucleotide sequence ID" value="NC_011901.1"/>
</dbReference>
<dbReference type="KEGG" id="tgr:Tgr7_1956"/>
<protein>
    <recommendedName>
        <fullName evidence="4">RND transporter</fullName>
    </recommendedName>
</protein>
<dbReference type="HOGENOM" id="CLU_2451087_0_0_6"/>
<dbReference type="EMBL" id="CP001339">
    <property type="protein sequence ID" value="ACL73037.1"/>
    <property type="molecule type" value="Genomic_DNA"/>
</dbReference>
<dbReference type="STRING" id="396588.Tgr7_1956"/>
<feature type="transmembrane region" description="Helical" evidence="1">
    <location>
        <begin position="12"/>
        <end position="30"/>
    </location>
</feature>
<evidence type="ECO:0000256" key="1">
    <source>
        <dbReference type="SAM" id="Phobius"/>
    </source>
</evidence>
<accession>B8GT22</accession>
<keyword evidence="1" id="KW-0472">Membrane</keyword>
<keyword evidence="3" id="KW-1185">Reference proteome</keyword>
<gene>
    <name evidence="2" type="ordered locus">Tgr7_1956</name>
</gene>
<dbReference type="Proteomes" id="UP000002383">
    <property type="component" value="Chromosome"/>
</dbReference>